<dbReference type="Pfam" id="PF00169">
    <property type="entry name" value="PH"/>
    <property type="match status" value="1"/>
</dbReference>
<feature type="region of interest" description="Disordered" evidence="5">
    <location>
        <begin position="520"/>
        <end position="551"/>
    </location>
</feature>
<feature type="compositionally biased region" description="Polar residues" evidence="5">
    <location>
        <begin position="259"/>
        <end position="274"/>
    </location>
</feature>
<evidence type="ECO:0000259" key="6">
    <source>
        <dbReference type="PROSITE" id="PS50003"/>
    </source>
</evidence>
<feature type="compositionally biased region" description="Polar residues" evidence="5">
    <location>
        <begin position="835"/>
        <end position="884"/>
    </location>
</feature>
<organism evidence="7 8">
    <name type="scientific">Candidula unifasciata</name>
    <dbReference type="NCBI Taxonomy" id="100452"/>
    <lineage>
        <taxon>Eukaryota</taxon>
        <taxon>Metazoa</taxon>
        <taxon>Spiralia</taxon>
        <taxon>Lophotrochozoa</taxon>
        <taxon>Mollusca</taxon>
        <taxon>Gastropoda</taxon>
        <taxon>Heterobranchia</taxon>
        <taxon>Euthyneura</taxon>
        <taxon>Panpulmonata</taxon>
        <taxon>Eupulmonata</taxon>
        <taxon>Stylommatophora</taxon>
        <taxon>Helicina</taxon>
        <taxon>Helicoidea</taxon>
        <taxon>Geomitridae</taxon>
        <taxon>Candidula</taxon>
    </lineage>
</organism>
<evidence type="ECO:0000313" key="8">
    <source>
        <dbReference type="Proteomes" id="UP000678393"/>
    </source>
</evidence>
<feature type="compositionally biased region" description="Basic and acidic residues" evidence="5">
    <location>
        <begin position="114"/>
        <end position="125"/>
    </location>
</feature>
<dbReference type="Gene3D" id="2.30.29.30">
    <property type="entry name" value="Pleckstrin-homology domain (PH domain)/Phosphotyrosine-binding domain (PTB)"/>
    <property type="match status" value="2"/>
</dbReference>
<dbReference type="PANTHER" id="PTHR14338:SF7">
    <property type="entry name" value="PH DOMAIN-CONTAINING PROTEIN"/>
    <property type="match status" value="1"/>
</dbReference>
<dbReference type="InterPro" id="IPR030113">
    <property type="entry name" value="AFAP"/>
</dbReference>
<feature type="compositionally biased region" description="Low complexity" evidence="5">
    <location>
        <begin position="786"/>
        <end position="817"/>
    </location>
</feature>
<dbReference type="SUPFAM" id="SSF50729">
    <property type="entry name" value="PH domain-like"/>
    <property type="match status" value="2"/>
</dbReference>
<dbReference type="SMART" id="SM00233">
    <property type="entry name" value="PH"/>
    <property type="match status" value="2"/>
</dbReference>
<gene>
    <name evidence="7" type="ORF">CUNI_LOCUS10142</name>
</gene>
<reference evidence="7" key="1">
    <citation type="submission" date="2021-04" db="EMBL/GenBank/DDBJ databases">
        <authorList>
            <consortium name="Molecular Ecology Group"/>
        </authorList>
    </citation>
    <scope>NUCLEOTIDE SEQUENCE</scope>
</reference>
<evidence type="ECO:0000313" key="7">
    <source>
        <dbReference type="EMBL" id="CAG5124584.1"/>
    </source>
</evidence>
<evidence type="ECO:0000256" key="5">
    <source>
        <dbReference type="SAM" id="MobiDB-lite"/>
    </source>
</evidence>
<keyword evidence="2" id="KW-0963">Cytoplasm</keyword>
<feature type="domain" description="PH" evidence="6">
    <location>
        <begin position="331"/>
        <end position="425"/>
    </location>
</feature>
<feature type="compositionally biased region" description="Polar residues" evidence="5">
    <location>
        <begin position="163"/>
        <end position="181"/>
    </location>
</feature>
<comment type="subcellular location">
    <subcellularLocation>
        <location evidence="1">Cytoplasm</location>
    </subcellularLocation>
</comment>
<dbReference type="InterPro" id="IPR011993">
    <property type="entry name" value="PH-like_dom_sf"/>
</dbReference>
<evidence type="ECO:0000256" key="3">
    <source>
        <dbReference type="ARBA" id="ARBA00022737"/>
    </source>
</evidence>
<feature type="region of interest" description="Disordered" evidence="5">
    <location>
        <begin position="761"/>
        <end position="884"/>
    </location>
</feature>
<keyword evidence="4" id="KW-0175">Coiled coil</keyword>
<feature type="compositionally biased region" description="Basic residues" evidence="5">
    <location>
        <begin position="296"/>
        <end position="315"/>
    </location>
</feature>
<dbReference type="GO" id="GO:0005829">
    <property type="term" value="C:cytosol"/>
    <property type="evidence" value="ECO:0007669"/>
    <property type="project" value="TreeGrafter"/>
</dbReference>
<comment type="caution">
    <text evidence="7">The sequence shown here is derived from an EMBL/GenBank/DDBJ whole genome shotgun (WGS) entry which is preliminary data.</text>
</comment>
<name>A0A8S3Z526_9EUPU</name>
<keyword evidence="8" id="KW-1185">Reference proteome</keyword>
<protein>
    <recommendedName>
        <fullName evidence="6">PH domain-containing protein</fullName>
    </recommendedName>
</protein>
<sequence>MILDVRRVWVKWLLPGIEEFLINTLASESLTSFAEERRQFFVERLDIANLPPSVPPREGRVLPQELLKETEESSGIPADHSAPDFAATQREISRSFIDHNTEIDVSSLEKEVKVYDDIDEPDRTTSENSQQITIDTNNNDDSDDNENALYEVPVSKQIPVDDNSVSCGTDGSSLATTASTEELSHESLDSTTTPSLTGVAPPLPARKDRSLSEPQSRSFAYDEEEKPPDLPYRPPLPKRNEIYTLSDKSDRSETEKSLTSEPDLSGDGDSTSYESFDEDNDPPSTDIASRYDVKLPKKPKQKTTIRRNGKLRKSKSPVPWEIDVPFQKLDSIHISGELFDKGKLKWNRRIVAISNGHMVVYKPEKDAKPSLVIPLAGYEANIYEREGKKGFEVRMTKTEGDSFSFCVQLKEWAQIWTEHINGHAKGQPPPKYHTHLAGSLCECADFYINPPTFGSKKVTRMGSFAFRATQFLENIGKKTSGRRKSPHPASCRHSCGDTTDASRKPFHILVSSSSSLGNLARGSVSPTSDNSMNSVFGDTSASSQPTTPCDTSEAGHVSVFSNFNKRCWGKRWCLVKGNMFECYLNELSHQCELTFPLKTCLLRRAVSEINSENGLMLVEGNKERITIEPLSVHEMVQWVRVLLRETSTEGVPEGLERFLQEDTGELLGPAFQSFYLYIQDRDKTVCSHEYEDPEETMAVVAQLKASCETPQGLDVQNKADMNANIVRASDLVKVTDSLMLTCKYNQTTDSGFYSVVDAASASDSDSSCGNSAVHNKSEEGYSTIDSSQLHSSSSSQPTLQSSSSSSSHRFSPSQPSTPLLHSKKHSSSAKSQHQTNQPPNSADTDSNTISCVGQSEITVSTQPNSIPASIVTKSGSSRRTSQTILSPSGEEYSIILKRSERTSVSQISSVDLSNGCQSKAVEKHYAAKHPASDKNTHVGNSIEANKFPSVDRLTQSLNCDLMKPTVKTIATVKPTKEQHSEGQISTITKLQHPYDSFEDQPPPLPRSPVPSFHRQIPTFSKSIPTTPQTVEVLTITPCQSGSPNTVVCTPNNNKGHVSIPDLQELIRKPNTTVEEIGSAIDSFKTKQVELKRKKMAVHDKRQRVLSDEERLACEKEFAALEKLGESTERTIRTLQVLCSLFCFVSCPAFLSCSTCLILFIKYMFDSVYLSLPCTVYPVLL</sequence>
<dbReference type="AlphaFoldDB" id="A0A8S3Z526"/>
<feature type="region of interest" description="Disordered" evidence="5">
    <location>
        <begin position="114"/>
        <end position="316"/>
    </location>
</feature>
<keyword evidence="3" id="KW-0677">Repeat</keyword>
<dbReference type="Proteomes" id="UP000678393">
    <property type="component" value="Unassembled WGS sequence"/>
</dbReference>
<proteinExistence type="predicted"/>
<feature type="compositionally biased region" description="Basic and acidic residues" evidence="5">
    <location>
        <begin position="247"/>
        <end position="258"/>
    </location>
</feature>
<dbReference type="InterPro" id="IPR001849">
    <property type="entry name" value="PH_domain"/>
</dbReference>
<dbReference type="EMBL" id="CAJHNH020001816">
    <property type="protein sequence ID" value="CAG5124584.1"/>
    <property type="molecule type" value="Genomic_DNA"/>
</dbReference>
<dbReference type="PANTHER" id="PTHR14338">
    <property type="entry name" value="ACTIN FILAMENT-ASSOCIATED PROTEIN 1 FAMILY MEMBER"/>
    <property type="match status" value="1"/>
</dbReference>
<feature type="compositionally biased region" description="Polar residues" evidence="5">
    <location>
        <begin position="524"/>
        <end position="550"/>
    </location>
</feature>
<dbReference type="PROSITE" id="PS50003">
    <property type="entry name" value="PH_DOMAIN"/>
    <property type="match status" value="1"/>
</dbReference>
<evidence type="ECO:0000256" key="4">
    <source>
        <dbReference type="ARBA" id="ARBA00023054"/>
    </source>
</evidence>
<accession>A0A8S3Z526</accession>
<feature type="region of interest" description="Disordered" evidence="5">
    <location>
        <begin position="476"/>
        <end position="497"/>
    </location>
</feature>
<evidence type="ECO:0000256" key="1">
    <source>
        <dbReference type="ARBA" id="ARBA00004496"/>
    </source>
</evidence>
<evidence type="ECO:0000256" key="2">
    <source>
        <dbReference type="ARBA" id="ARBA00022490"/>
    </source>
</evidence>
<dbReference type="GO" id="GO:0017124">
    <property type="term" value="F:SH3 domain binding"/>
    <property type="evidence" value="ECO:0007669"/>
    <property type="project" value="TreeGrafter"/>
</dbReference>
<dbReference type="CDD" id="cd00821">
    <property type="entry name" value="PH"/>
    <property type="match status" value="1"/>
</dbReference>
<dbReference type="OrthoDB" id="5970758at2759"/>